<keyword evidence="1 2" id="KW-0500">Molybdenum</keyword>
<organism evidence="4 5">
    <name type="scientific">Bacteroides luti</name>
    <dbReference type="NCBI Taxonomy" id="1297750"/>
    <lineage>
        <taxon>Bacteria</taxon>
        <taxon>Pseudomonadati</taxon>
        <taxon>Bacteroidota</taxon>
        <taxon>Bacteroidia</taxon>
        <taxon>Bacteroidales</taxon>
        <taxon>Bacteroidaceae</taxon>
        <taxon>Bacteroides</taxon>
    </lineage>
</organism>
<keyword evidence="5" id="KW-1185">Reference proteome</keyword>
<gene>
    <name evidence="4" type="ORF">SAMN05444405_105100</name>
</gene>
<dbReference type="Pfam" id="PF03459">
    <property type="entry name" value="TOBE"/>
    <property type="match status" value="1"/>
</dbReference>
<dbReference type="AlphaFoldDB" id="A0A1M4YX98"/>
<dbReference type="EMBL" id="FQTV01000005">
    <property type="protein sequence ID" value="SHF09966.1"/>
    <property type="molecule type" value="Genomic_DNA"/>
</dbReference>
<dbReference type="NCBIfam" id="TIGR00638">
    <property type="entry name" value="Mop"/>
    <property type="match status" value="1"/>
</dbReference>
<evidence type="ECO:0000256" key="1">
    <source>
        <dbReference type="ARBA" id="ARBA00022505"/>
    </source>
</evidence>
<dbReference type="InterPro" id="IPR005116">
    <property type="entry name" value="Transp-assoc_OB_typ1"/>
</dbReference>
<dbReference type="STRING" id="1297750.SAMN05444405_105100"/>
<sequence>MLLSARNTIKGKVIEIVPGIVTAKVKLDIGGGNTIVSVITVDSIGELNIKVGDEAYAIFKSTEVMIGI</sequence>
<dbReference type="InterPro" id="IPR004606">
    <property type="entry name" value="Mop_domain"/>
</dbReference>
<dbReference type="RefSeq" id="WP_073400261.1">
    <property type="nucleotide sequence ID" value="NZ_FQTV01000005.1"/>
</dbReference>
<protein>
    <submittedName>
        <fullName evidence="4">Molybdenum-pterin binding domain-containing protein</fullName>
    </submittedName>
</protein>
<dbReference type="OrthoDB" id="122515at2"/>
<evidence type="ECO:0000259" key="3">
    <source>
        <dbReference type="PROSITE" id="PS51866"/>
    </source>
</evidence>
<feature type="domain" description="Mop" evidence="3">
    <location>
        <begin position="2"/>
        <end position="68"/>
    </location>
</feature>
<dbReference type="Gene3D" id="2.40.50.100">
    <property type="match status" value="1"/>
</dbReference>
<evidence type="ECO:0000313" key="4">
    <source>
        <dbReference type="EMBL" id="SHF09966.1"/>
    </source>
</evidence>
<dbReference type="SUPFAM" id="SSF50331">
    <property type="entry name" value="MOP-like"/>
    <property type="match status" value="1"/>
</dbReference>
<proteinExistence type="predicted"/>
<evidence type="ECO:0000256" key="2">
    <source>
        <dbReference type="PROSITE-ProRule" id="PRU01213"/>
    </source>
</evidence>
<dbReference type="PROSITE" id="PS51866">
    <property type="entry name" value="MOP"/>
    <property type="match status" value="1"/>
</dbReference>
<dbReference type="GO" id="GO:0015689">
    <property type="term" value="P:molybdate ion transport"/>
    <property type="evidence" value="ECO:0007669"/>
    <property type="project" value="InterPro"/>
</dbReference>
<dbReference type="InterPro" id="IPR008995">
    <property type="entry name" value="Mo/tungstate-bd_C_term_dom"/>
</dbReference>
<dbReference type="Proteomes" id="UP000184509">
    <property type="component" value="Unassembled WGS sequence"/>
</dbReference>
<accession>A0A1M4YX98</accession>
<evidence type="ECO:0000313" key="5">
    <source>
        <dbReference type="Proteomes" id="UP000184509"/>
    </source>
</evidence>
<reference evidence="4 5" key="1">
    <citation type="submission" date="2016-11" db="EMBL/GenBank/DDBJ databases">
        <authorList>
            <person name="Jaros S."/>
            <person name="Januszkiewicz K."/>
            <person name="Wedrychowicz H."/>
        </authorList>
    </citation>
    <scope>NUCLEOTIDE SEQUENCE [LARGE SCALE GENOMIC DNA]</scope>
    <source>
        <strain evidence="4 5">DSM 26991</strain>
    </source>
</reference>
<name>A0A1M4YX98_9BACE</name>